<keyword evidence="4" id="KW-1185">Reference proteome</keyword>
<protein>
    <recommendedName>
        <fullName evidence="2">Smr domain-containing protein</fullName>
    </recommendedName>
</protein>
<dbReference type="SUPFAM" id="SSF160443">
    <property type="entry name" value="SMR domain-like"/>
    <property type="match status" value="1"/>
</dbReference>
<evidence type="ECO:0000259" key="2">
    <source>
        <dbReference type="PROSITE" id="PS50828"/>
    </source>
</evidence>
<name>A0A2R5G8P1_9STRA</name>
<dbReference type="AlphaFoldDB" id="A0A2R5G8P1"/>
<reference evidence="3 4" key="1">
    <citation type="submission" date="2017-12" db="EMBL/GenBank/DDBJ databases">
        <title>Sequencing, de novo assembly and annotation of complete genome of a new Thraustochytrid species, strain FCC1311.</title>
        <authorList>
            <person name="Sedici K."/>
            <person name="Godart F."/>
            <person name="Aiese Cigliano R."/>
            <person name="Sanseverino W."/>
            <person name="Barakat M."/>
            <person name="Ortet P."/>
            <person name="Marechal E."/>
            <person name="Cagnac O."/>
            <person name="Amato A."/>
        </authorList>
    </citation>
    <scope>NUCLEOTIDE SEQUENCE [LARGE SCALE GENOMIC DNA]</scope>
</reference>
<dbReference type="PROSITE" id="PS50828">
    <property type="entry name" value="SMR"/>
    <property type="match status" value="1"/>
</dbReference>
<sequence length="367" mass="40197">HAGKLGALPHASCDLRKASLAGGACDLQQLVAVVMEEDADLALARKLAEEWTREEEAREAADAELARKLQQEFEQDSKATSATDQTETSATTTSMKETSSEVTAAEGILQEELCAQLQQELEDAAAALALQQEVSDADLAAKLHEELNAEETENAMQTDLWLAKQLHEELNVSRSEALSFAAAVKRNATPPQPPEPMTSTISGSDLADELRSSKTSLAHARFLRTSALSKLSRLHLMEPGVRASREAEANEAMAHAASVIFAHNNEDLASAVLSRARRLPLVKVDFHYLLLHEALDRLEALLQLARSLFWDTVEIICGAGLNSANKQARIGPKIRLRLEQLRRQRIYVRKFCDHGNGNFEVAVLHAS</sequence>
<evidence type="ECO:0000256" key="1">
    <source>
        <dbReference type="SAM" id="MobiDB-lite"/>
    </source>
</evidence>
<dbReference type="Proteomes" id="UP000241890">
    <property type="component" value="Unassembled WGS sequence"/>
</dbReference>
<feature type="non-terminal residue" evidence="3">
    <location>
        <position position="1"/>
    </location>
</feature>
<dbReference type="InterPro" id="IPR002625">
    <property type="entry name" value="Smr_dom"/>
</dbReference>
<proteinExistence type="predicted"/>
<feature type="region of interest" description="Disordered" evidence="1">
    <location>
        <begin position="70"/>
        <end position="102"/>
    </location>
</feature>
<dbReference type="InParanoid" id="A0A2R5G8P1"/>
<gene>
    <name evidence="3" type="ORF">FCC1311_035922</name>
</gene>
<organism evidence="3 4">
    <name type="scientific">Hondaea fermentalgiana</name>
    <dbReference type="NCBI Taxonomy" id="2315210"/>
    <lineage>
        <taxon>Eukaryota</taxon>
        <taxon>Sar</taxon>
        <taxon>Stramenopiles</taxon>
        <taxon>Bigyra</taxon>
        <taxon>Labyrinthulomycetes</taxon>
        <taxon>Thraustochytrida</taxon>
        <taxon>Thraustochytriidae</taxon>
        <taxon>Hondaea</taxon>
    </lineage>
</organism>
<feature type="domain" description="Smr" evidence="2">
    <location>
        <begin position="284"/>
        <end position="366"/>
    </location>
</feature>
<evidence type="ECO:0000313" key="4">
    <source>
        <dbReference type="Proteomes" id="UP000241890"/>
    </source>
</evidence>
<evidence type="ECO:0000313" key="3">
    <source>
        <dbReference type="EMBL" id="GBG27370.1"/>
    </source>
</evidence>
<accession>A0A2R5G8P1</accession>
<dbReference type="Gene3D" id="3.30.1370.110">
    <property type="match status" value="1"/>
</dbReference>
<comment type="caution">
    <text evidence="3">The sequence shown here is derived from an EMBL/GenBank/DDBJ whole genome shotgun (WGS) entry which is preliminary data.</text>
</comment>
<dbReference type="EMBL" id="BEYU01000030">
    <property type="protein sequence ID" value="GBG27370.1"/>
    <property type="molecule type" value="Genomic_DNA"/>
</dbReference>
<dbReference type="InterPro" id="IPR036063">
    <property type="entry name" value="Smr_dom_sf"/>
</dbReference>
<feature type="compositionally biased region" description="Low complexity" evidence="1">
    <location>
        <begin position="79"/>
        <end position="102"/>
    </location>
</feature>